<dbReference type="Pfam" id="PF00589">
    <property type="entry name" value="Phage_integrase"/>
    <property type="match status" value="1"/>
</dbReference>
<dbReference type="RefSeq" id="WP_146569121.1">
    <property type="nucleotide sequence ID" value="NZ_SIHJ01000011.1"/>
</dbReference>
<dbReference type="CDD" id="cd00397">
    <property type="entry name" value="DNA_BRE_C"/>
    <property type="match status" value="1"/>
</dbReference>
<dbReference type="Gene3D" id="1.10.150.130">
    <property type="match status" value="1"/>
</dbReference>
<keyword evidence="2" id="KW-0229">DNA integration</keyword>
<keyword evidence="4" id="KW-0233">DNA recombination</keyword>
<evidence type="ECO:0000256" key="1">
    <source>
        <dbReference type="ARBA" id="ARBA00008857"/>
    </source>
</evidence>
<dbReference type="Pfam" id="PF13102">
    <property type="entry name" value="Phage_int_SAM_5"/>
    <property type="match status" value="1"/>
</dbReference>
<dbReference type="EMBL" id="SIHJ01000011">
    <property type="protein sequence ID" value="TWT29183.1"/>
    <property type="molecule type" value="Genomic_DNA"/>
</dbReference>
<dbReference type="PANTHER" id="PTHR30349">
    <property type="entry name" value="PHAGE INTEGRASE-RELATED"/>
    <property type="match status" value="1"/>
</dbReference>
<evidence type="ECO:0000256" key="3">
    <source>
        <dbReference type="ARBA" id="ARBA00023125"/>
    </source>
</evidence>
<dbReference type="InterPro" id="IPR011010">
    <property type="entry name" value="DNA_brk_join_enz"/>
</dbReference>
<accession>A0A5C5UUC3</accession>
<evidence type="ECO:0000256" key="2">
    <source>
        <dbReference type="ARBA" id="ARBA00022908"/>
    </source>
</evidence>
<dbReference type="Proteomes" id="UP000316714">
    <property type="component" value="Unassembled WGS sequence"/>
</dbReference>
<proteinExistence type="inferred from homology"/>
<evidence type="ECO:0000259" key="7">
    <source>
        <dbReference type="PROSITE" id="PS51900"/>
    </source>
</evidence>
<dbReference type="InterPro" id="IPR010998">
    <property type="entry name" value="Integrase_recombinase_N"/>
</dbReference>
<dbReference type="PROSITE" id="PS51900">
    <property type="entry name" value="CB"/>
    <property type="match status" value="1"/>
</dbReference>
<evidence type="ECO:0000313" key="8">
    <source>
        <dbReference type="EMBL" id="TWT29183.1"/>
    </source>
</evidence>
<keyword evidence="9" id="KW-1185">Reference proteome</keyword>
<dbReference type="InterPro" id="IPR050090">
    <property type="entry name" value="Tyrosine_recombinase_XerCD"/>
</dbReference>
<evidence type="ECO:0000259" key="6">
    <source>
        <dbReference type="PROSITE" id="PS51898"/>
    </source>
</evidence>
<dbReference type="PANTHER" id="PTHR30349:SF41">
    <property type="entry name" value="INTEGRASE_RECOMBINASE PROTEIN MJ0367-RELATED"/>
    <property type="match status" value="1"/>
</dbReference>
<evidence type="ECO:0000256" key="5">
    <source>
        <dbReference type="PROSITE-ProRule" id="PRU01248"/>
    </source>
</evidence>
<name>A0A5C5UUC3_9BACT</name>
<feature type="domain" description="Tyr recombinase" evidence="6">
    <location>
        <begin position="182"/>
        <end position="380"/>
    </location>
</feature>
<keyword evidence="3 5" id="KW-0238">DNA-binding</keyword>
<comment type="caution">
    <text evidence="8">The sequence shown here is derived from an EMBL/GenBank/DDBJ whole genome shotgun (WGS) entry which is preliminary data.</text>
</comment>
<dbReference type="InterPro" id="IPR013762">
    <property type="entry name" value="Integrase-like_cat_sf"/>
</dbReference>
<organism evidence="8 9">
    <name type="scientific">Posidoniimonas corsicana</name>
    <dbReference type="NCBI Taxonomy" id="1938618"/>
    <lineage>
        <taxon>Bacteria</taxon>
        <taxon>Pseudomonadati</taxon>
        <taxon>Planctomycetota</taxon>
        <taxon>Planctomycetia</taxon>
        <taxon>Pirellulales</taxon>
        <taxon>Lacipirellulaceae</taxon>
        <taxon>Posidoniimonas</taxon>
    </lineage>
</organism>
<dbReference type="InterPro" id="IPR025269">
    <property type="entry name" value="SAM-like_dom"/>
</dbReference>
<sequence>MEEIKVHVVDKGRKYLYMLYRDPITNRQVARSTGTASKKEAAKVAAKWEAELQEGRYERSARMPWAEFREAWEDAHMHDLAPATMVNYAATFNAFEDFCNPQRVGDLTTPRVTAYAAHLRRERTRTIKRGGEEVQESYRLSEASVGRHLRHLKAVARWASRQGMLPKVPQFEMPKRANAARMKGRPITGEEFDRMIAAVPKVVGENAAESWKFLLRGLWTSGLRLGEALALRWDQTPGGVSVRLDGQQSVLAFDAGSQKSGKVELVPLAPEAMLLIEGRAEPSGYVFSPKRMRGEGPMVRDAVKVSKVVGKIGRKAGIITDTEKGKTATAHDLRRSFGFRWSRRIMPAELKELMRHASIETTMTYYVGHDARATSAALWGKLVDTLVDTSPEEAQVDGQEPSKPRVK</sequence>
<evidence type="ECO:0000313" key="9">
    <source>
        <dbReference type="Proteomes" id="UP000316714"/>
    </source>
</evidence>
<dbReference type="GO" id="GO:0003677">
    <property type="term" value="F:DNA binding"/>
    <property type="evidence" value="ECO:0007669"/>
    <property type="project" value="UniProtKB-UniRule"/>
</dbReference>
<protein>
    <submittedName>
        <fullName evidence="8">Site-specific tyrosine recombinase XerC</fullName>
    </submittedName>
</protein>
<dbReference type="GO" id="GO:0006310">
    <property type="term" value="P:DNA recombination"/>
    <property type="evidence" value="ECO:0007669"/>
    <property type="project" value="UniProtKB-KW"/>
</dbReference>
<gene>
    <name evidence="8" type="ORF">KOR34_53220</name>
</gene>
<evidence type="ECO:0000256" key="4">
    <source>
        <dbReference type="ARBA" id="ARBA00023172"/>
    </source>
</evidence>
<dbReference type="AlphaFoldDB" id="A0A5C5UUC3"/>
<dbReference type="InterPro" id="IPR002104">
    <property type="entry name" value="Integrase_catalytic"/>
</dbReference>
<dbReference type="InterPro" id="IPR044068">
    <property type="entry name" value="CB"/>
</dbReference>
<dbReference type="Gene3D" id="1.10.443.10">
    <property type="entry name" value="Intergrase catalytic core"/>
    <property type="match status" value="1"/>
</dbReference>
<feature type="domain" description="Core-binding (CB)" evidence="7">
    <location>
        <begin position="63"/>
        <end position="160"/>
    </location>
</feature>
<dbReference type="GO" id="GO:0015074">
    <property type="term" value="P:DNA integration"/>
    <property type="evidence" value="ECO:0007669"/>
    <property type="project" value="UniProtKB-KW"/>
</dbReference>
<comment type="similarity">
    <text evidence="1">Belongs to the 'phage' integrase family.</text>
</comment>
<dbReference type="SUPFAM" id="SSF56349">
    <property type="entry name" value="DNA breaking-rejoining enzymes"/>
    <property type="match status" value="1"/>
</dbReference>
<dbReference type="PROSITE" id="PS51898">
    <property type="entry name" value="TYR_RECOMBINASE"/>
    <property type="match status" value="1"/>
</dbReference>
<dbReference type="OrthoDB" id="266605at2"/>
<reference evidence="8 9" key="1">
    <citation type="submission" date="2019-02" db="EMBL/GenBank/DDBJ databases">
        <title>Deep-cultivation of Planctomycetes and their phenomic and genomic characterization uncovers novel biology.</title>
        <authorList>
            <person name="Wiegand S."/>
            <person name="Jogler M."/>
            <person name="Boedeker C."/>
            <person name="Pinto D."/>
            <person name="Vollmers J."/>
            <person name="Rivas-Marin E."/>
            <person name="Kohn T."/>
            <person name="Peeters S.H."/>
            <person name="Heuer A."/>
            <person name="Rast P."/>
            <person name="Oberbeckmann S."/>
            <person name="Bunk B."/>
            <person name="Jeske O."/>
            <person name="Meyerdierks A."/>
            <person name="Storesund J.E."/>
            <person name="Kallscheuer N."/>
            <person name="Luecker S."/>
            <person name="Lage O.M."/>
            <person name="Pohl T."/>
            <person name="Merkel B.J."/>
            <person name="Hornburger P."/>
            <person name="Mueller R.-W."/>
            <person name="Bruemmer F."/>
            <person name="Labrenz M."/>
            <person name="Spormann A.M."/>
            <person name="Op Den Camp H."/>
            <person name="Overmann J."/>
            <person name="Amann R."/>
            <person name="Jetten M.S.M."/>
            <person name="Mascher T."/>
            <person name="Medema M.H."/>
            <person name="Devos D.P."/>
            <person name="Kaster A.-K."/>
            <person name="Ovreas L."/>
            <person name="Rohde M."/>
            <person name="Galperin M.Y."/>
            <person name="Jogler C."/>
        </authorList>
    </citation>
    <scope>NUCLEOTIDE SEQUENCE [LARGE SCALE GENOMIC DNA]</scope>
    <source>
        <strain evidence="8 9">KOR34</strain>
    </source>
</reference>